<dbReference type="EMBL" id="CP014228">
    <property type="protein sequence ID" value="AMD86688.1"/>
    <property type="molecule type" value="Genomic_DNA"/>
</dbReference>
<dbReference type="PANTHER" id="PTHR11364">
    <property type="entry name" value="THIOSULFATE SULFERTANSFERASE"/>
    <property type="match status" value="1"/>
</dbReference>
<evidence type="ECO:0000256" key="1">
    <source>
        <dbReference type="ARBA" id="ARBA00022679"/>
    </source>
</evidence>
<keyword evidence="1 4" id="KW-0808">Transferase</keyword>
<evidence type="ECO:0000256" key="2">
    <source>
        <dbReference type="ARBA" id="ARBA00022737"/>
    </source>
</evidence>
<dbReference type="PANTHER" id="PTHR11364:SF27">
    <property type="entry name" value="SULFURTRANSFERASE"/>
    <property type="match status" value="1"/>
</dbReference>
<dbReference type="AlphaFoldDB" id="A0A109W264"/>
<dbReference type="Pfam" id="PF00581">
    <property type="entry name" value="Rhodanese"/>
    <property type="match status" value="2"/>
</dbReference>
<dbReference type="OrthoDB" id="9770030at2"/>
<evidence type="ECO:0000313" key="5">
    <source>
        <dbReference type="Proteomes" id="UP000065220"/>
    </source>
</evidence>
<gene>
    <name evidence="4" type="ORF">AXF14_02585</name>
</gene>
<feature type="domain" description="Rhodanese" evidence="3">
    <location>
        <begin position="22"/>
        <end position="143"/>
    </location>
</feature>
<dbReference type="STRING" id="111015.AXF14_02585"/>
<evidence type="ECO:0000259" key="3">
    <source>
        <dbReference type="PROSITE" id="PS50206"/>
    </source>
</evidence>
<dbReference type="InterPro" id="IPR036873">
    <property type="entry name" value="Rhodanese-like_dom_sf"/>
</dbReference>
<keyword evidence="5" id="KW-1185">Reference proteome</keyword>
<keyword evidence="2" id="KW-0677">Repeat</keyword>
<dbReference type="CDD" id="cd01448">
    <property type="entry name" value="TST_Repeat_1"/>
    <property type="match status" value="1"/>
</dbReference>
<sequence length="292" mass="29897">MSATTSPLFTAAELAAALNGPEGVRPVVLDVRYPGVGSTEDGHAQYLAGHVPGAAYVPLDDALAAPHVPGVTGRHPLPLPAVLQDAMRSAGVREDRPVVVYDDWLSIAAARAWWLLRWAGHDDVRVLDGGWRAWRGSGCTVETGEAAPEPGDLTVRPGHRRTVDADGAAALARDGVLLDARPAGRFRGEGETIDPVAGHVPGARSLPAMGLVDDAGRFLAPEALAARLAAVGVEPGTDGAKVGIYCGSGVQACHAALAAEAAGVVADPAVYAGSWSEWVTDPSRPVATGAGD</sequence>
<dbReference type="InterPro" id="IPR001307">
    <property type="entry name" value="Thiosulphate_STrfase_CS"/>
</dbReference>
<proteinExistence type="predicted"/>
<reference evidence="5" key="1">
    <citation type="submission" date="2016-02" db="EMBL/GenBank/DDBJ databases">
        <authorList>
            <person name="Holder M.E."/>
            <person name="Ajami N.J."/>
            <person name="Petrosino J.F."/>
        </authorList>
    </citation>
    <scope>NUCLEOTIDE SEQUENCE [LARGE SCALE GENOMIC DNA]</scope>
    <source>
        <strain evidence="5">CCUG 36733</strain>
    </source>
</reference>
<dbReference type="RefSeq" id="WP_067940576.1">
    <property type="nucleotide sequence ID" value="NZ_CP014228.1"/>
</dbReference>
<dbReference type="SMART" id="SM00450">
    <property type="entry name" value="RHOD"/>
    <property type="match status" value="2"/>
</dbReference>
<accession>A0A109W264</accession>
<protein>
    <submittedName>
        <fullName evidence="4">Thiosulfate sulfurtransferase</fullName>
    </submittedName>
</protein>
<dbReference type="KEGG" id="ard:AXF14_02585"/>
<dbReference type="SUPFAM" id="SSF52821">
    <property type="entry name" value="Rhodanese/Cell cycle control phosphatase"/>
    <property type="match status" value="2"/>
</dbReference>
<dbReference type="PROSITE" id="PS00380">
    <property type="entry name" value="RHODANESE_1"/>
    <property type="match status" value="1"/>
</dbReference>
<dbReference type="GO" id="GO:0004792">
    <property type="term" value="F:thiosulfate-cyanide sulfurtransferase activity"/>
    <property type="evidence" value="ECO:0007669"/>
    <property type="project" value="InterPro"/>
</dbReference>
<organism evidence="4 5">
    <name type="scientific">Actinomyces radicidentis</name>
    <dbReference type="NCBI Taxonomy" id="111015"/>
    <lineage>
        <taxon>Bacteria</taxon>
        <taxon>Bacillati</taxon>
        <taxon>Actinomycetota</taxon>
        <taxon>Actinomycetes</taxon>
        <taxon>Actinomycetales</taxon>
        <taxon>Actinomycetaceae</taxon>
        <taxon>Actinomyces</taxon>
    </lineage>
</organism>
<dbReference type="Proteomes" id="UP000065220">
    <property type="component" value="Chromosome"/>
</dbReference>
<name>A0A109W264_ACTRD</name>
<feature type="domain" description="Rhodanese" evidence="3">
    <location>
        <begin position="171"/>
        <end position="287"/>
    </location>
</feature>
<evidence type="ECO:0000313" key="4">
    <source>
        <dbReference type="EMBL" id="AMD86688.1"/>
    </source>
</evidence>
<dbReference type="PROSITE" id="PS50206">
    <property type="entry name" value="RHODANESE_3"/>
    <property type="match status" value="2"/>
</dbReference>
<dbReference type="InterPro" id="IPR045078">
    <property type="entry name" value="TST/MPST-like"/>
</dbReference>
<dbReference type="Gene3D" id="3.40.250.10">
    <property type="entry name" value="Rhodanese-like domain"/>
    <property type="match status" value="2"/>
</dbReference>
<dbReference type="InterPro" id="IPR001763">
    <property type="entry name" value="Rhodanese-like_dom"/>
</dbReference>